<comment type="function">
    <text evidence="5">Component of the SWR1 complex which mediates the ATP-dependent exchange of histone H2A for the H2A variant HZT1 leading to transcriptional regulation of selected genes by chromatin remodeling. Involved in chromosome stability.</text>
</comment>
<evidence type="ECO:0000256" key="4">
    <source>
        <dbReference type="ARBA" id="ARBA00022490"/>
    </source>
</evidence>
<dbReference type="Proteomes" id="UP000663841">
    <property type="component" value="Unassembled WGS sequence"/>
</dbReference>
<dbReference type="Gene3D" id="2.30.36.70">
    <property type="entry name" value="Actin, Chain A, domain 2"/>
    <property type="match status" value="1"/>
</dbReference>
<gene>
    <name evidence="9" type="ORF">RDB_LOCUS137297</name>
</gene>
<dbReference type="Pfam" id="PF00022">
    <property type="entry name" value="Actin"/>
    <property type="match status" value="1"/>
</dbReference>
<feature type="region of interest" description="Disordered" evidence="8">
    <location>
        <begin position="700"/>
        <end position="725"/>
    </location>
</feature>
<feature type="compositionally biased region" description="Low complexity" evidence="8">
    <location>
        <begin position="700"/>
        <end position="718"/>
    </location>
</feature>
<dbReference type="FunFam" id="3.90.640.10:FF:000014">
    <property type="entry name" value="Putative actin-related protein 6"/>
    <property type="match status" value="1"/>
</dbReference>
<feature type="region of interest" description="Disordered" evidence="8">
    <location>
        <begin position="1062"/>
        <end position="1104"/>
    </location>
</feature>
<dbReference type="SUPFAM" id="SSF53067">
    <property type="entry name" value="Actin-like ATPase domain"/>
    <property type="match status" value="2"/>
</dbReference>
<dbReference type="InterPro" id="IPR004000">
    <property type="entry name" value="Actin"/>
</dbReference>
<dbReference type="Gene3D" id="1.25.10.10">
    <property type="entry name" value="Leucine-rich Repeat Variant"/>
    <property type="match status" value="1"/>
</dbReference>
<organism evidence="9 10">
    <name type="scientific">Rhizoctonia solani</name>
    <dbReference type="NCBI Taxonomy" id="456999"/>
    <lineage>
        <taxon>Eukaryota</taxon>
        <taxon>Fungi</taxon>
        <taxon>Dikarya</taxon>
        <taxon>Basidiomycota</taxon>
        <taxon>Agaricomycotina</taxon>
        <taxon>Agaricomycetes</taxon>
        <taxon>Cantharellales</taxon>
        <taxon>Ceratobasidiaceae</taxon>
        <taxon>Rhizoctonia</taxon>
    </lineage>
</organism>
<keyword evidence="4" id="KW-0963">Cytoplasm</keyword>
<dbReference type="GO" id="GO:0005634">
    <property type="term" value="C:nucleus"/>
    <property type="evidence" value="ECO:0007669"/>
    <property type="project" value="UniProtKB-ARBA"/>
</dbReference>
<feature type="region of interest" description="Disordered" evidence="8">
    <location>
        <begin position="1206"/>
        <end position="1267"/>
    </location>
</feature>
<evidence type="ECO:0000256" key="1">
    <source>
        <dbReference type="ARBA" id="ARBA00004496"/>
    </source>
</evidence>
<feature type="compositionally biased region" description="Polar residues" evidence="8">
    <location>
        <begin position="1219"/>
        <end position="1235"/>
    </location>
</feature>
<evidence type="ECO:0000313" key="10">
    <source>
        <dbReference type="Proteomes" id="UP000663841"/>
    </source>
</evidence>
<name>A0A8H3BFE2_9AGAM</name>
<evidence type="ECO:0000256" key="6">
    <source>
        <dbReference type="ARBA" id="ARBA00063309"/>
    </source>
</evidence>
<feature type="region of interest" description="Disordered" evidence="8">
    <location>
        <begin position="1116"/>
        <end position="1178"/>
    </location>
</feature>
<evidence type="ECO:0000256" key="3">
    <source>
        <dbReference type="ARBA" id="ARBA00018633"/>
    </source>
</evidence>
<evidence type="ECO:0000256" key="8">
    <source>
        <dbReference type="SAM" id="MobiDB-lite"/>
    </source>
</evidence>
<dbReference type="InterPro" id="IPR043129">
    <property type="entry name" value="ATPase_NBD"/>
</dbReference>
<dbReference type="Gene3D" id="3.30.420.40">
    <property type="match status" value="2"/>
</dbReference>
<dbReference type="CDD" id="cd10210">
    <property type="entry name" value="ASKHA_NBD_Arp6"/>
    <property type="match status" value="1"/>
</dbReference>
<evidence type="ECO:0000256" key="5">
    <source>
        <dbReference type="ARBA" id="ARBA00025222"/>
    </source>
</evidence>
<sequence length="1364" mass="150199">MAGSPVTILDNGAHTIKCGISTNDDEPRMVPNSVVRLRHERNKQFIGAEFNESLDYSIVHYRLPFERGYLTDWDVEKAVWDRTFSDLNIIPREHSFLVTEPLFNMHSIQETYDQMVFEEWEFQSYYRCPSASLLPYSDIFSPGSLPECAVIVDSGFSFTHVTPVLNSSVDHPAAIQWPSVRRLDVGGKLLTNHLKELVSFRHWDMTESTYIINQVKEASCFVSSNFSRDLETCRTKRNAIVQSYVLPNFGSEPPTPGYIANSPPHEGDTVLPMNNERFSVPEILFTPSHIGLSQVGLPGTIAHAIKSLPEDLRGVAWGNIGLVGGNTLFDGFEQRLMDELRALAPDEYEICLYRAKSPLTSTFHSARALARSPVFTSLCVTREEYLEGGVNACRRKFTPVNWAVTEEKDTGGPRKEKETHVQAELVILMYCHTAAVAHSVTAADLEFALSPAVNLAATGRVVKDRRIGKYCYNFCAQFMPSDHPLQLMLVNTVRKEIESDELARIVLALDFLISSPSQFLAPAVAPRLEALLGHKSQNLRHRALLALRALDTLSNDISESYLAHHSSTIIRRITRAAREDRIRPDEVGVVGALLVAARDLLKAGIFRPGDVISPILALLEKAILNLKQRSPRLVTPLLSTLQSNLVYQAGSNEIPDDTLTTIAKCTIRVILAFADRPGSPNVLQAFRLLGALPVRIMHPLLSPGSTSTPSPDPATSPAKKPKQRRHPVLVLRPLIVSRDPTERWTGLTCLNSLDVRLWAGLPFEDGDDSTNLIPPVLDEWEVGAIMRGLSDLDQTIRKLTMEVLHKVDPQLVHAFLEQLLTPPPTASSATPHPKPTEALEVLSFLYSKDGAGFARGVSRVIDITSKREQGGGKPAATTVNDKLVEGVILVVHDGGPVFRSAFADTLLERIERDLDTSSLISPLAPAAGPGTETGQAPTPGSINGGRVDPTIILLFATTVIDVSSKSRRAIEVLLSLLPGRGAGIQEVLLLAILRLVPRLEQEADVRATKERVEEFAKTQVLSRHMRRRCEMFVEFAQDIEMLRRLVDKTKSKSLPEFLQALLSHKPPSTSTPAGEASLSPKASTPRKVGSPNPSSSRTITPEFSTISLTNSPALRYDAYAPPQPAPRQNRPAPQSPFRRESEIMSSSSDSPFASRDLDEESQTRKGKQRASRLQVDVSESANPNADLITLHAVESPFREETDFKTLSLDESDPARHASDTSSPPFHTAVMTSPRLTQDGGDLAPSDADAIWSSFDSPEADPASSLGRQTLRGWCDRTPELVGNVLRGMDVGFVTQKVGLKHGATTQEKEVFAFIPSPPDSPDTDVARAVVRLKPADDGSCLWMLRCVEFELRVRIRKLLDGEST</sequence>
<dbReference type="InterPro" id="IPR016024">
    <property type="entry name" value="ARM-type_fold"/>
</dbReference>
<feature type="compositionally biased region" description="Low complexity" evidence="8">
    <location>
        <begin position="1126"/>
        <end position="1136"/>
    </location>
</feature>
<comment type="subcellular location">
    <subcellularLocation>
        <location evidence="1">Cytoplasm</location>
    </subcellularLocation>
</comment>
<evidence type="ECO:0000313" key="9">
    <source>
        <dbReference type="EMBL" id="CAE6455506.1"/>
    </source>
</evidence>
<feature type="compositionally biased region" description="Polar residues" evidence="8">
    <location>
        <begin position="1091"/>
        <end position="1104"/>
    </location>
</feature>
<comment type="subunit">
    <text evidence="6">Component of the SWR1 chromatin remodeling complex.</text>
</comment>
<comment type="caution">
    <text evidence="9">The sequence shown here is derived from an EMBL/GenBank/DDBJ whole genome shotgun (WGS) entry which is preliminary data.</text>
</comment>
<dbReference type="Gene3D" id="3.90.640.10">
    <property type="entry name" value="Actin, Chain A, domain 4"/>
    <property type="match status" value="1"/>
</dbReference>
<dbReference type="EMBL" id="CAJMWW010000181">
    <property type="protein sequence ID" value="CAE6455506.1"/>
    <property type="molecule type" value="Genomic_DNA"/>
</dbReference>
<comment type="similarity">
    <text evidence="2">Belongs to the actin family. ARP6 subfamily.</text>
</comment>
<dbReference type="SMART" id="SM00268">
    <property type="entry name" value="ACTIN"/>
    <property type="match status" value="1"/>
</dbReference>
<dbReference type="GO" id="GO:0005737">
    <property type="term" value="C:cytoplasm"/>
    <property type="evidence" value="ECO:0007669"/>
    <property type="project" value="UniProtKB-SubCell"/>
</dbReference>
<reference evidence="9" key="1">
    <citation type="submission" date="2021-01" db="EMBL/GenBank/DDBJ databases">
        <authorList>
            <person name="Kaushik A."/>
        </authorList>
    </citation>
    <scope>NUCLEOTIDE SEQUENCE</scope>
    <source>
        <strain evidence="9">AG3-T5</strain>
    </source>
</reference>
<protein>
    <recommendedName>
        <fullName evidence="3">Actin-like protein ARP6</fullName>
    </recommendedName>
    <alternativeName>
        <fullName evidence="7">Actin-like protein arp6</fullName>
    </alternativeName>
</protein>
<dbReference type="InterPro" id="IPR011989">
    <property type="entry name" value="ARM-like"/>
</dbReference>
<dbReference type="SUPFAM" id="SSF48371">
    <property type="entry name" value="ARM repeat"/>
    <property type="match status" value="1"/>
</dbReference>
<evidence type="ECO:0000256" key="7">
    <source>
        <dbReference type="ARBA" id="ARBA00073820"/>
    </source>
</evidence>
<dbReference type="PANTHER" id="PTHR11937">
    <property type="entry name" value="ACTIN"/>
    <property type="match status" value="1"/>
</dbReference>
<accession>A0A8H3BFE2</accession>
<evidence type="ECO:0000256" key="2">
    <source>
        <dbReference type="ARBA" id="ARBA00005665"/>
    </source>
</evidence>
<proteinExistence type="inferred from homology"/>